<dbReference type="Proteomes" id="UP001381693">
    <property type="component" value="Unassembled WGS sequence"/>
</dbReference>
<dbReference type="Gene3D" id="2.60.40.60">
    <property type="entry name" value="Cadherins"/>
    <property type="match status" value="3"/>
</dbReference>
<evidence type="ECO:0000256" key="3">
    <source>
        <dbReference type="ARBA" id="ARBA00022837"/>
    </source>
</evidence>
<keyword evidence="4" id="KW-0472">Membrane</keyword>
<dbReference type="PANTHER" id="PTHR24027">
    <property type="entry name" value="CADHERIN-23"/>
    <property type="match status" value="1"/>
</dbReference>
<evidence type="ECO:0000256" key="6">
    <source>
        <dbReference type="SAM" id="SignalP"/>
    </source>
</evidence>
<keyword evidence="6" id="KW-0732">Signal</keyword>
<dbReference type="InterPro" id="IPR015919">
    <property type="entry name" value="Cadherin-like_sf"/>
</dbReference>
<feature type="domain" description="Cadherin" evidence="7">
    <location>
        <begin position="124"/>
        <end position="225"/>
    </location>
</feature>
<keyword evidence="9" id="KW-1185">Reference proteome</keyword>
<dbReference type="GO" id="GO:0016477">
    <property type="term" value="P:cell migration"/>
    <property type="evidence" value="ECO:0007669"/>
    <property type="project" value="TreeGrafter"/>
</dbReference>
<evidence type="ECO:0000259" key="7">
    <source>
        <dbReference type="PROSITE" id="PS50268"/>
    </source>
</evidence>
<dbReference type="InterPro" id="IPR020894">
    <property type="entry name" value="Cadherin_CS"/>
</dbReference>
<name>A0AAN9ADP7_HALRR</name>
<dbReference type="AlphaFoldDB" id="A0AAN9ADP7"/>
<proteinExistence type="predicted"/>
<dbReference type="PROSITE" id="PS00232">
    <property type="entry name" value="CADHERIN_1"/>
    <property type="match status" value="1"/>
</dbReference>
<dbReference type="SMART" id="SM00112">
    <property type="entry name" value="CA"/>
    <property type="match status" value="1"/>
</dbReference>
<evidence type="ECO:0000313" key="9">
    <source>
        <dbReference type="Proteomes" id="UP001381693"/>
    </source>
</evidence>
<dbReference type="SUPFAM" id="SSF49313">
    <property type="entry name" value="Cadherin-like"/>
    <property type="match status" value="2"/>
</dbReference>
<dbReference type="EMBL" id="JAXCGZ010002080">
    <property type="protein sequence ID" value="KAK7084459.1"/>
    <property type="molecule type" value="Genomic_DNA"/>
</dbReference>
<dbReference type="GO" id="GO:0045296">
    <property type="term" value="F:cadherin binding"/>
    <property type="evidence" value="ECO:0007669"/>
    <property type="project" value="TreeGrafter"/>
</dbReference>
<evidence type="ECO:0000313" key="8">
    <source>
        <dbReference type="EMBL" id="KAK7084459.1"/>
    </source>
</evidence>
<feature type="signal peptide" evidence="6">
    <location>
        <begin position="1"/>
        <end position="22"/>
    </location>
</feature>
<keyword evidence="3 5" id="KW-0106">Calcium</keyword>
<dbReference type="GO" id="GO:0007156">
    <property type="term" value="P:homophilic cell adhesion via plasma membrane adhesion molecules"/>
    <property type="evidence" value="ECO:0007669"/>
    <property type="project" value="InterPro"/>
</dbReference>
<dbReference type="InterPro" id="IPR039808">
    <property type="entry name" value="Cadherin"/>
</dbReference>
<dbReference type="GO" id="GO:0008013">
    <property type="term" value="F:beta-catenin binding"/>
    <property type="evidence" value="ECO:0007669"/>
    <property type="project" value="TreeGrafter"/>
</dbReference>
<dbReference type="GO" id="GO:0005509">
    <property type="term" value="F:calcium ion binding"/>
    <property type="evidence" value="ECO:0007669"/>
    <property type="project" value="UniProtKB-UniRule"/>
</dbReference>
<evidence type="ECO:0000256" key="2">
    <source>
        <dbReference type="ARBA" id="ARBA00022737"/>
    </source>
</evidence>
<evidence type="ECO:0000256" key="4">
    <source>
        <dbReference type="ARBA" id="ARBA00023136"/>
    </source>
</evidence>
<comment type="subcellular location">
    <subcellularLocation>
        <location evidence="1">Membrane</location>
    </subcellularLocation>
</comment>
<reference evidence="8 9" key="1">
    <citation type="submission" date="2023-11" db="EMBL/GenBank/DDBJ databases">
        <title>Halocaridina rubra genome assembly.</title>
        <authorList>
            <person name="Smith C."/>
        </authorList>
    </citation>
    <scope>NUCLEOTIDE SEQUENCE [LARGE SCALE GENOMIC DNA]</scope>
    <source>
        <strain evidence="8">EP-1</strain>
        <tissue evidence="8">Whole</tissue>
    </source>
</reference>
<dbReference type="PRINTS" id="PR00205">
    <property type="entry name" value="CADHERIN"/>
</dbReference>
<comment type="caution">
    <text evidence="8">The sequence shown here is derived from an EMBL/GenBank/DDBJ whole genome shotgun (WGS) entry which is preliminary data.</text>
</comment>
<evidence type="ECO:0000256" key="5">
    <source>
        <dbReference type="PROSITE-ProRule" id="PRU00043"/>
    </source>
</evidence>
<organism evidence="8 9">
    <name type="scientific">Halocaridina rubra</name>
    <name type="common">Hawaiian red shrimp</name>
    <dbReference type="NCBI Taxonomy" id="373956"/>
    <lineage>
        <taxon>Eukaryota</taxon>
        <taxon>Metazoa</taxon>
        <taxon>Ecdysozoa</taxon>
        <taxon>Arthropoda</taxon>
        <taxon>Crustacea</taxon>
        <taxon>Multicrustacea</taxon>
        <taxon>Malacostraca</taxon>
        <taxon>Eumalacostraca</taxon>
        <taxon>Eucarida</taxon>
        <taxon>Decapoda</taxon>
        <taxon>Pleocyemata</taxon>
        <taxon>Caridea</taxon>
        <taxon>Atyoidea</taxon>
        <taxon>Atyidae</taxon>
        <taxon>Halocaridina</taxon>
    </lineage>
</organism>
<dbReference type="CDD" id="cd11304">
    <property type="entry name" value="Cadherin_repeat"/>
    <property type="match status" value="2"/>
</dbReference>
<evidence type="ECO:0000256" key="1">
    <source>
        <dbReference type="ARBA" id="ARBA00004370"/>
    </source>
</evidence>
<feature type="chain" id="PRO_5043029926" description="Cadherin domain-containing protein" evidence="6">
    <location>
        <begin position="23"/>
        <end position="449"/>
    </location>
</feature>
<protein>
    <recommendedName>
        <fullName evidence="7">Cadherin domain-containing protein</fullName>
    </recommendedName>
</protein>
<dbReference type="PROSITE" id="PS50268">
    <property type="entry name" value="CADHERIN_2"/>
    <property type="match status" value="1"/>
</dbReference>
<dbReference type="Pfam" id="PF00028">
    <property type="entry name" value="Cadherin"/>
    <property type="match status" value="1"/>
</dbReference>
<dbReference type="GO" id="GO:0016342">
    <property type="term" value="C:catenin complex"/>
    <property type="evidence" value="ECO:0007669"/>
    <property type="project" value="TreeGrafter"/>
</dbReference>
<keyword evidence="2" id="KW-0677">Repeat</keyword>
<accession>A0AAN9ADP7</accession>
<dbReference type="PANTHER" id="PTHR24027:SF438">
    <property type="entry name" value="CADHERIN 23"/>
    <property type="match status" value="1"/>
</dbReference>
<sequence>MLGRVGTALAVVAAAATLAVVAQELASLPEVMYSVAVPHDVSPAHIVHKIKLKDGQTILKMLDSENSDYFAMLDNGDIMTVTRLWPLLGKTVTLKVNTRYPDGRTQLFVIRVAVKDHEAMLRFLKPEYDAFVYENLPAGTELQGLDELEATGEEDIKYELLGGHSVFALHHVGGIPTIVTKKSLDREAQDMYKLTLRAYDKEGMDMTEAKINVHIYDMNDHPPVFTQSMFYFFVPLNVTRFEKIGRVVAHDGDGDKVVYRLAYPSNTFTIIPQTGEIMLIEPPETMVYELELEAFDKRKPTLYSDTLAKAHIEFRYPGDSLFTGESNDIDYDIYPDHALSKRSAGGGRVKRGQLRHTKEMVFSEADGAVESKVVFQLEKEIQWETFKIRDDNPWVEVDLNGAVRLDTQMDVINASDSVLCMARIPYGILAIHRTESDAFMTSICVGLAN</sequence>
<gene>
    <name evidence="8" type="ORF">SK128_023054</name>
</gene>
<dbReference type="InterPro" id="IPR002126">
    <property type="entry name" value="Cadherin-like_dom"/>
</dbReference>